<name>A0A271IVB0_9BACT</name>
<evidence type="ECO:0000313" key="8">
    <source>
        <dbReference type="EMBL" id="PAP75057.1"/>
    </source>
</evidence>
<gene>
    <name evidence="8" type="ORF">BSZ37_00620</name>
</gene>
<organism evidence="8 9">
    <name type="scientific">Rubrivirga marina</name>
    <dbReference type="NCBI Taxonomy" id="1196024"/>
    <lineage>
        <taxon>Bacteria</taxon>
        <taxon>Pseudomonadati</taxon>
        <taxon>Rhodothermota</taxon>
        <taxon>Rhodothermia</taxon>
        <taxon>Rhodothermales</taxon>
        <taxon>Rubricoccaceae</taxon>
        <taxon>Rubrivirga</taxon>
    </lineage>
</organism>
<feature type="chain" id="PRO_5012334504" description="OmpA-like domain-containing protein" evidence="6">
    <location>
        <begin position="21"/>
        <end position="389"/>
    </location>
</feature>
<evidence type="ECO:0000256" key="1">
    <source>
        <dbReference type="ARBA" id="ARBA00004442"/>
    </source>
</evidence>
<dbReference type="Pfam" id="PF00691">
    <property type="entry name" value="OmpA"/>
    <property type="match status" value="1"/>
</dbReference>
<dbReference type="PANTHER" id="PTHR30329">
    <property type="entry name" value="STATOR ELEMENT OF FLAGELLAR MOTOR COMPLEX"/>
    <property type="match status" value="1"/>
</dbReference>
<dbReference type="InterPro" id="IPR050330">
    <property type="entry name" value="Bact_OuterMem_StrucFunc"/>
</dbReference>
<dbReference type="Gene3D" id="3.30.1330.60">
    <property type="entry name" value="OmpA-like domain"/>
    <property type="match status" value="1"/>
</dbReference>
<dbReference type="GO" id="GO:0009279">
    <property type="term" value="C:cell outer membrane"/>
    <property type="evidence" value="ECO:0007669"/>
    <property type="project" value="UniProtKB-SubCell"/>
</dbReference>
<evidence type="ECO:0000313" key="9">
    <source>
        <dbReference type="Proteomes" id="UP000216339"/>
    </source>
</evidence>
<reference evidence="8 9" key="1">
    <citation type="submission" date="2016-11" db="EMBL/GenBank/DDBJ databases">
        <title>Study of marine rhodopsin-containing bacteria.</title>
        <authorList>
            <person name="Yoshizawa S."/>
            <person name="Kumagai Y."/>
            <person name="Kogure K."/>
        </authorList>
    </citation>
    <scope>NUCLEOTIDE SEQUENCE [LARGE SCALE GENOMIC DNA]</scope>
    <source>
        <strain evidence="8 9">SAORIC-28</strain>
    </source>
</reference>
<keyword evidence="9" id="KW-1185">Reference proteome</keyword>
<evidence type="ECO:0000256" key="2">
    <source>
        <dbReference type="ARBA" id="ARBA00023136"/>
    </source>
</evidence>
<sequence>MTRLSLLAIVLAFAVPPTEAQGLLGRARRAAQRGVEQAVDREAERRADQAATDAIDGAVGAPTSAPAPDPVDPAGGPAVAAALVNYDFVPGEHVLFADDFTAETLGDFPRRLAFVSGNMETAEWQGRRWLRATSWAEFAIELPEALPERFTFEFEAAIPHGASQDLYFSDDPTHHVGLSLYESGVESRNRSAARPSALPQPDAPFPVKVMADGDYVKVYVNGTRVANVPNAALGRSRRVRFVVKAEQGKPAYFGDFRLAEGGRDLPAVAAAVVEAAPEAPLVLTGVVFDTGRATLRPESGPVLDAVAASLAAHPEVRVRVEGHTDATGSAETNRTLSQARAEAVAATLAAKGVAADRLEAQGFGPDQPVADNATPEGRQQNRRVALARL</sequence>
<evidence type="ECO:0000256" key="4">
    <source>
        <dbReference type="PROSITE-ProRule" id="PRU00473"/>
    </source>
</evidence>
<feature type="domain" description="OmpA-like" evidence="7">
    <location>
        <begin position="275"/>
        <end position="389"/>
    </location>
</feature>
<proteinExistence type="predicted"/>
<evidence type="ECO:0000256" key="6">
    <source>
        <dbReference type="SAM" id="SignalP"/>
    </source>
</evidence>
<dbReference type="InterPro" id="IPR036737">
    <property type="entry name" value="OmpA-like_sf"/>
</dbReference>
<keyword evidence="6" id="KW-0732">Signal</keyword>
<accession>A0A271IVB0</accession>
<keyword evidence="2 4" id="KW-0472">Membrane</keyword>
<keyword evidence="3" id="KW-0998">Cell outer membrane</keyword>
<dbReference type="Proteomes" id="UP000216339">
    <property type="component" value="Unassembled WGS sequence"/>
</dbReference>
<protein>
    <recommendedName>
        <fullName evidence="7">OmpA-like domain-containing protein</fullName>
    </recommendedName>
</protein>
<comment type="subcellular location">
    <subcellularLocation>
        <location evidence="1">Cell outer membrane</location>
    </subcellularLocation>
</comment>
<dbReference type="InterPro" id="IPR006664">
    <property type="entry name" value="OMP_bac"/>
</dbReference>
<dbReference type="SUPFAM" id="SSF103088">
    <property type="entry name" value="OmpA-like"/>
    <property type="match status" value="1"/>
</dbReference>
<dbReference type="PRINTS" id="PR01021">
    <property type="entry name" value="OMPADOMAIN"/>
</dbReference>
<dbReference type="PROSITE" id="PS51123">
    <property type="entry name" value="OMPA_2"/>
    <property type="match status" value="1"/>
</dbReference>
<dbReference type="RefSeq" id="WP_095508683.1">
    <property type="nucleotide sequence ID" value="NZ_MQWD01000001.1"/>
</dbReference>
<dbReference type="EMBL" id="MQWD01000001">
    <property type="protein sequence ID" value="PAP75057.1"/>
    <property type="molecule type" value="Genomic_DNA"/>
</dbReference>
<dbReference type="CDD" id="cd07185">
    <property type="entry name" value="OmpA_C-like"/>
    <property type="match status" value="1"/>
</dbReference>
<dbReference type="AlphaFoldDB" id="A0A271IVB0"/>
<evidence type="ECO:0000256" key="5">
    <source>
        <dbReference type="SAM" id="MobiDB-lite"/>
    </source>
</evidence>
<dbReference type="OrthoDB" id="9800869at2"/>
<feature type="region of interest" description="Disordered" evidence="5">
    <location>
        <begin position="40"/>
        <end position="73"/>
    </location>
</feature>
<feature type="signal peptide" evidence="6">
    <location>
        <begin position="1"/>
        <end position="20"/>
    </location>
</feature>
<evidence type="ECO:0000256" key="3">
    <source>
        <dbReference type="ARBA" id="ARBA00023237"/>
    </source>
</evidence>
<evidence type="ECO:0000259" key="7">
    <source>
        <dbReference type="PROSITE" id="PS51123"/>
    </source>
</evidence>
<dbReference type="InterPro" id="IPR006665">
    <property type="entry name" value="OmpA-like"/>
</dbReference>
<dbReference type="PRINTS" id="PR01023">
    <property type="entry name" value="NAFLGMOTY"/>
</dbReference>
<feature type="region of interest" description="Disordered" evidence="5">
    <location>
        <begin position="361"/>
        <end position="389"/>
    </location>
</feature>
<comment type="caution">
    <text evidence="8">The sequence shown here is derived from an EMBL/GenBank/DDBJ whole genome shotgun (WGS) entry which is preliminary data.</text>
</comment>
<dbReference type="PANTHER" id="PTHR30329:SF21">
    <property type="entry name" value="LIPOPROTEIN YIAD-RELATED"/>
    <property type="match status" value="1"/>
</dbReference>